<dbReference type="AlphaFoldDB" id="D3VFY4"/>
<sequence length="134" mass="15220">MFKQGFFGHALCRFQYKICAVFTLNGGCFINQIPSFWFDTNTQSISLWRLHDSPQNRSYFVKNITPNRSVNVITTVLFTTFLYTTAVRLIGFAVAKGYSRGRLSMTRTALPSERGMTPQLTMLTSVLSPTIDLM</sequence>
<keyword evidence="1" id="KW-0472">Membrane</keyword>
<keyword evidence="1" id="KW-1133">Transmembrane helix</keyword>
<proteinExistence type="predicted"/>
<keyword evidence="3" id="KW-1185">Reference proteome</keyword>
<keyword evidence="1" id="KW-0812">Transmembrane</keyword>
<protein>
    <submittedName>
        <fullName evidence="2">Uncharacterized protein</fullName>
    </submittedName>
</protein>
<evidence type="ECO:0000313" key="2">
    <source>
        <dbReference type="EMBL" id="CBJ92650.1"/>
    </source>
</evidence>
<dbReference type="EMBL" id="FN667742">
    <property type="protein sequence ID" value="CBJ92650.1"/>
    <property type="molecule type" value="Genomic_DNA"/>
</dbReference>
<dbReference type="KEGG" id="xne:XNC1_4628"/>
<evidence type="ECO:0000256" key="1">
    <source>
        <dbReference type="SAM" id="Phobius"/>
    </source>
</evidence>
<evidence type="ECO:0000313" key="3">
    <source>
        <dbReference type="Proteomes" id="UP000008075"/>
    </source>
</evidence>
<dbReference type="Proteomes" id="UP000008075">
    <property type="component" value="Chromosome"/>
</dbReference>
<gene>
    <name evidence="2" type="ordered locus">XNC1_4628</name>
</gene>
<dbReference type="STRING" id="406817.XNC1_4628"/>
<dbReference type="HOGENOM" id="CLU_1895381_0_0_6"/>
<feature type="transmembrane region" description="Helical" evidence="1">
    <location>
        <begin position="72"/>
        <end position="95"/>
    </location>
</feature>
<name>D3VFY4_XENNA</name>
<accession>D3VFY4</accession>
<reference evidence="2 3" key="1">
    <citation type="journal article" date="2011" name="PLoS ONE">
        <title>The entomopathogenic bacterial endosymbionts xenorhabdus and photorhabdus: convergent lifestyles from divergent genomes.</title>
        <authorList>
            <person name="Chaston J.M."/>
            <person name="Suen G."/>
            <person name="Tucker S.L."/>
            <person name="Andersen A.W."/>
            <person name="Bhasin A."/>
            <person name="Bode E."/>
            <person name="Bode H.B."/>
            <person name="Brachmann A.O."/>
            <person name="Cowles C.E."/>
            <person name="Cowles K.N."/>
            <person name="Darby C."/>
            <person name="de Leon L."/>
            <person name="Drace K."/>
            <person name="Du Z."/>
            <person name="Givaudan A."/>
            <person name="Herbert Tran E.E."/>
            <person name="Jewell K.A."/>
            <person name="Knack J.J."/>
            <person name="Krasomil-Osterfeld K.C."/>
            <person name="Kukor R."/>
            <person name="Lanois A."/>
            <person name="Latreille P."/>
            <person name="Leimgruber N.K."/>
            <person name="Lipke C.M."/>
            <person name="Liu R."/>
            <person name="Lu X."/>
            <person name="Martens E.C."/>
            <person name="Marri P.R."/>
            <person name="Medigue C."/>
            <person name="Menard M.L."/>
            <person name="Miller N.M."/>
            <person name="Morales-Soto N."/>
            <person name="Norton S."/>
            <person name="Ogier J.C."/>
            <person name="Orchard S.S."/>
            <person name="Park D."/>
            <person name="Park Y."/>
            <person name="Qurollo B.A."/>
            <person name="Sugar D.R."/>
            <person name="Richards G.R."/>
            <person name="Rouy Z."/>
            <person name="Slominski B."/>
            <person name="Slominski K."/>
            <person name="Snyder H."/>
            <person name="Tjaden B.C."/>
            <person name="van der Hoeven R."/>
            <person name="Welch R.D."/>
            <person name="Wheeler C."/>
            <person name="Xiang B."/>
            <person name="Barbazuk B."/>
            <person name="Gaudriault S."/>
            <person name="Goodner B."/>
            <person name="Slater S.C."/>
            <person name="Forst S."/>
            <person name="Goldman B.S."/>
            <person name="Goodrich-Blair H."/>
        </authorList>
    </citation>
    <scope>NUCLEOTIDE SEQUENCE [LARGE SCALE GENOMIC DNA]</scope>
    <source>
        <strain evidence="3">ATCC 19061 / DSM 3370 / CCUG 14189 / LMG 1036 / NCIMB 9965 / AN6</strain>
    </source>
</reference>
<organism evidence="2 3">
    <name type="scientific">Xenorhabdus nematophila (strain ATCC 19061 / DSM 3370 / CCUG 14189 / LMG 1036 / NCIMB 9965 / AN6)</name>
    <dbReference type="NCBI Taxonomy" id="406817"/>
    <lineage>
        <taxon>Bacteria</taxon>
        <taxon>Pseudomonadati</taxon>
        <taxon>Pseudomonadota</taxon>
        <taxon>Gammaproteobacteria</taxon>
        <taxon>Enterobacterales</taxon>
        <taxon>Morganellaceae</taxon>
        <taxon>Xenorhabdus</taxon>
    </lineage>
</organism>